<dbReference type="EMBL" id="JARJCM010000181">
    <property type="protein sequence ID" value="KAJ7023840.1"/>
    <property type="molecule type" value="Genomic_DNA"/>
</dbReference>
<feature type="compositionally biased region" description="Polar residues" evidence="1">
    <location>
        <begin position="128"/>
        <end position="152"/>
    </location>
</feature>
<name>A0AAD6WT09_9AGAR</name>
<evidence type="ECO:0000256" key="1">
    <source>
        <dbReference type="SAM" id="MobiDB-lite"/>
    </source>
</evidence>
<protein>
    <submittedName>
        <fullName evidence="3">Uncharacterized protein</fullName>
    </submittedName>
</protein>
<feature type="compositionally biased region" description="Pro residues" evidence="1">
    <location>
        <begin position="20"/>
        <end position="29"/>
    </location>
</feature>
<gene>
    <name evidence="3" type="ORF">C8F04DRAFT_176484</name>
</gene>
<comment type="caution">
    <text evidence="3">The sequence shown here is derived from an EMBL/GenBank/DDBJ whole genome shotgun (WGS) entry which is preliminary data.</text>
</comment>
<accession>A0AAD6WT09</accession>
<dbReference type="AlphaFoldDB" id="A0AAD6WT09"/>
<reference evidence="3" key="1">
    <citation type="submission" date="2023-03" db="EMBL/GenBank/DDBJ databases">
        <title>Massive genome expansion in bonnet fungi (Mycena s.s.) driven by repeated elements and novel gene families across ecological guilds.</title>
        <authorList>
            <consortium name="Lawrence Berkeley National Laboratory"/>
            <person name="Harder C.B."/>
            <person name="Miyauchi S."/>
            <person name="Viragh M."/>
            <person name="Kuo A."/>
            <person name="Thoen E."/>
            <person name="Andreopoulos B."/>
            <person name="Lu D."/>
            <person name="Skrede I."/>
            <person name="Drula E."/>
            <person name="Henrissat B."/>
            <person name="Morin E."/>
            <person name="Kohler A."/>
            <person name="Barry K."/>
            <person name="LaButti K."/>
            <person name="Morin E."/>
            <person name="Salamov A."/>
            <person name="Lipzen A."/>
            <person name="Mereny Z."/>
            <person name="Hegedus B."/>
            <person name="Baldrian P."/>
            <person name="Stursova M."/>
            <person name="Weitz H."/>
            <person name="Taylor A."/>
            <person name="Grigoriev I.V."/>
            <person name="Nagy L.G."/>
            <person name="Martin F."/>
            <person name="Kauserud H."/>
        </authorList>
    </citation>
    <scope>NUCLEOTIDE SEQUENCE</scope>
    <source>
        <strain evidence="3">CBHHK200</strain>
    </source>
</reference>
<feature type="region of interest" description="Disordered" evidence="1">
    <location>
        <begin position="1"/>
        <end position="70"/>
    </location>
</feature>
<organism evidence="3 4">
    <name type="scientific">Mycena alexandri</name>
    <dbReference type="NCBI Taxonomy" id="1745969"/>
    <lineage>
        <taxon>Eukaryota</taxon>
        <taxon>Fungi</taxon>
        <taxon>Dikarya</taxon>
        <taxon>Basidiomycota</taxon>
        <taxon>Agaricomycotina</taxon>
        <taxon>Agaricomycetes</taxon>
        <taxon>Agaricomycetidae</taxon>
        <taxon>Agaricales</taxon>
        <taxon>Marasmiineae</taxon>
        <taxon>Mycenaceae</taxon>
        <taxon>Mycena</taxon>
    </lineage>
</organism>
<keyword evidence="4" id="KW-1185">Reference proteome</keyword>
<evidence type="ECO:0000256" key="2">
    <source>
        <dbReference type="SAM" id="Phobius"/>
    </source>
</evidence>
<keyword evidence="2" id="KW-0472">Membrane</keyword>
<feature type="region of interest" description="Disordered" evidence="1">
    <location>
        <begin position="311"/>
        <end position="352"/>
    </location>
</feature>
<evidence type="ECO:0000313" key="4">
    <source>
        <dbReference type="Proteomes" id="UP001218188"/>
    </source>
</evidence>
<keyword evidence="2" id="KW-0812">Transmembrane</keyword>
<feature type="compositionally biased region" description="Low complexity" evidence="1">
    <location>
        <begin position="340"/>
        <end position="352"/>
    </location>
</feature>
<sequence length="390" mass="40588">MGIAPSKPQPGLTSTQNPGTPTPTPPPFTSPNTSSSTTHAPPLTTSPSLPSETSPAAPPQKPGAVSDSVEPVSGAQISALSTKLSVIAQHSSGSIFPTESLGQGTSQHTQSQGQSTGSTSPPIPLSIAPTSTFSTQPTESLQPQQNPAAGNIHRNSLSTGAIIGVSLAIVFVVSTIIVLCVRRRHRRNRYTANVNGNDTNVESCTVPFVSLASVMNSYPTPSEIQPDTSVDGYDTNLDSRTVPFTRLASGINSYSTLPEIQPDASVNGCGTNLEPRTIPFAHLASGMNSYTPPEIQPDASAAELKMAEDGAGTEMQEQQGPGEVESEADREEPSPEENVSQGSSLGDGLNSSGAEREVLVLRAQIRELEGQMGGRWALGLSNDPPPRYAA</sequence>
<feature type="compositionally biased region" description="Low complexity" evidence="1">
    <location>
        <begin position="102"/>
        <end position="120"/>
    </location>
</feature>
<feature type="compositionally biased region" description="Low complexity" evidence="1">
    <location>
        <begin position="30"/>
        <end position="55"/>
    </location>
</feature>
<feature type="region of interest" description="Disordered" evidence="1">
    <location>
        <begin position="371"/>
        <end position="390"/>
    </location>
</feature>
<keyword evidence="2" id="KW-1133">Transmembrane helix</keyword>
<dbReference type="Proteomes" id="UP001218188">
    <property type="component" value="Unassembled WGS sequence"/>
</dbReference>
<evidence type="ECO:0000313" key="3">
    <source>
        <dbReference type="EMBL" id="KAJ7023840.1"/>
    </source>
</evidence>
<feature type="region of interest" description="Disordered" evidence="1">
    <location>
        <begin position="95"/>
        <end position="152"/>
    </location>
</feature>
<proteinExistence type="predicted"/>
<feature type="transmembrane region" description="Helical" evidence="2">
    <location>
        <begin position="161"/>
        <end position="181"/>
    </location>
</feature>